<gene>
    <name evidence="2" type="ORF">D9Q98_007022</name>
</gene>
<feature type="compositionally biased region" description="Low complexity" evidence="1">
    <location>
        <begin position="84"/>
        <end position="136"/>
    </location>
</feature>
<dbReference type="AlphaFoldDB" id="A0A9D4YUL6"/>
<evidence type="ECO:0000256" key="1">
    <source>
        <dbReference type="SAM" id="MobiDB-lite"/>
    </source>
</evidence>
<reference evidence="2" key="1">
    <citation type="journal article" date="2019" name="Plant J.">
        <title>Chlorella vulgaris genome assembly and annotation reveals the molecular basis for metabolic acclimation to high light conditions.</title>
        <authorList>
            <person name="Cecchin M."/>
            <person name="Marcolungo L."/>
            <person name="Rossato M."/>
            <person name="Girolomoni L."/>
            <person name="Cosentino E."/>
            <person name="Cuine S."/>
            <person name="Li-Beisson Y."/>
            <person name="Delledonne M."/>
            <person name="Ballottari M."/>
        </authorList>
    </citation>
    <scope>NUCLEOTIDE SEQUENCE</scope>
    <source>
        <strain evidence="2">211/11P</strain>
    </source>
</reference>
<feature type="region of interest" description="Disordered" evidence="1">
    <location>
        <begin position="77"/>
        <end position="136"/>
    </location>
</feature>
<protein>
    <submittedName>
        <fullName evidence="2">Uncharacterized protein</fullName>
    </submittedName>
</protein>
<reference evidence="2" key="2">
    <citation type="submission" date="2020-11" db="EMBL/GenBank/DDBJ databases">
        <authorList>
            <person name="Cecchin M."/>
            <person name="Marcolungo L."/>
            <person name="Rossato M."/>
            <person name="Girolomoni L."/>
            <person name="Cosentino E."/>
            <person name="Cuine S."/>
            <person name="Li-Beisson Y."/>
            <person name="Delledonne M."/>
            <person name="Ballottari M."/>
        </authorList>
    </citation>
    <scope>NUCLEOTIDE SEQUENCE</scope>
    <source>
        <strain evidence="2">211/11P</strain>
        <tissue evidence="2">Whole cell</tissue>
    </source>
</reference>
<dbReference type="EMBL" id="SIDB01000010">
    <property type="protein sequence ID" value="KAI3427083.1"/>
    <property type="molecule type" value="Genomic_DNA"/>
</dbReference>
<accession>A0A9D4YUL6</accession>
<sequence length="136" mass="15226">MASAANPLGNNPAVSAETTSKYCKLFLDYKLAVNGAHFSDTTLYGGQLWEWHGPPGFSACQAPPLLTFLAAPRLSPDLAELLDPAQQAQQPQQQTQQQTQQQPEQPQQQQPEWQPEHPQQQQQVQQQVLEQVQQQQ</sequence>
<dbReference type="Proteomes" id="UP001055712">
    <property type="component" value="Unassembled WGS sequence"/>
</dbReference>
<proteinExistence type="predicted"/>
<organism evidence="2 3">
    <name type="scientific">Chlorella vulgaris</name>
    <name type="common">Green alga</name>
    <dbReference type="NCBI Taxonomy" id="3077"/>
    <lineage>
        <taxon>Eukaryota</taxon>
        <taxon>Viridiplantae</taxon>
        <taxon>Chlorophyta</taxon>
        <taxon>core chlorophytes</taxon>
        <taxon>Trebouxiophyceae</taxon>
        <taxon>Chlorellales</taxon>
        <taxon>Chlorellaceae</taxon>
        <taxon>Chlorella clade</taxon>
        <taxon>Chlorella</taxon>
    </lineage>
</organism>
<name>A0A9D4YUL6_CHLVU</name>
<keyword evidence="3" id="KW-1185">Reference proteome</keyword>
<evidence type="ECO:0000313" key="3">
    <source>
        <dbReference type="Proteomes" id="UP001055712"/>
    </source>
</evidence>
<evidence type="ECO:0000313" key="2">
    <source>
        <dbReference type="EMBL" id="KAI3427083.1"/>
    </source>
</evidence>
<dbReference type="OrthoDB" id="10407552at2759"/>
<comment type="caution">
    <text evidence="2">The sequence shown here is derived from an EMBL/GenBank/DDBJ whole genome shotgun (WGS) entry which is preliminary data.</text>
</comment>